<dbReference type="STRING" id="6832.A0A553NQC2"/>
<dbReference type="InterPro" id="IPR055472">
    <property type="entry name" value="DUF7044"/>
</dbReference>
<feature type="domain" description="DUF7043" evidence="3">
    <location>
        <begin position="225"/>
        <end position="332"/>
    </location>
</feature>
<feature type="compositionally biased region" description="Basic residues" evidence="1">
    <location>
        <begin position="164"/>
        <end position="174"/>
    </location>
</feature>
<dbReference type="Pfam" id="PF23070">
    <property type="entry name" value="DUF7043"/>
    <property type="match status" value="1"/>
</dbReference>
<dbReference type="PANTHER" id="PTHR22255">
    <property type="entry name" value="LP06548P"/>
    <property type="match status" value="1"/>
</dbReference>
<dbReference type="PANTHER" id="PTHR22255:SF9">
    <property type="entry name" value="LP06548P"/>
    <property type="match status" value="1"/>
</dbReference>
<sequence>MFLMRDSGNSFSSCYRCMMIYEKHFNVLQYKESYCEENIQSMEALCNTIPGDAPLYTMFRKDAQLVKCPFRGPHSFSYSKGDGSQVCEYPSSYMDTCSGNRRIQLQYQACLDVEGSEIAQEELSCLATWKEGSSHYLVASMNHSHIYTDNERYRCFVYQRQRPHHQQNHHHHHHQILEDEGTGPNDSPEVIYKMAQSNQASCLGLWSVDEGYKTFTFKKLQNEGDQCVFPSWLSTHHEWVSVDESTSIHLNKKEHSLKMTNHTSGILSHVTCHKVETPAKGVARVVAHVKAECESGYVCMEFHMRDKHVVQVRHGGQSRHPSEACGRYYFDRDLSPMTTLVSKHHSSTLCPFSGRYTLSGPRNSIRPLLSEDIARRLDDEDDADHFGALEQYAQPQHHLSNGDDGVEDECSSISLVMHAGCGETATSSELQMEAICHNLRGGSKSTSISLSKGVRSKFRCHGRWSEKSSSSGDRQVIVLSKGASSQTMIKDNSLASEHLCLSYIERDGLLTGYASLSACTDTTSTYVNYFNMSSSGPCLQALTGNAMSTWNPSWAMMVPSMAFVALAARLFSLV</sequence>
<dbReference type="Pfam" id="PF23071">
    <property type="entry name" value="DUF7044"/>
    <property type="match status" value="1"/>
</dbReference>
<keyword evidence="6" id="KW-1185">Reference proteome</keyword>
<accession>A0A553NQC2</accession>
<protein>
    <submittedName>
        <fullName evidence="5">Uncharacterized protein</fullName>
    </submittedName>
</protein>
<dbReference type="Proteomes" id="UP000318571">
    <property type="component" value="Chromosome 4"/>
</dbReference>
<evidence type="ECO:0000313" key="5">
    <source>
        <dbReference type="EMBL" id="TRY67610.1"/>
    </source>
</evidence>
<proteinExistence type="predicted"/>
<feature type="domain" description="DUF7042" evidence="2">
    <location>
        <begin position="66"/>
        <end position="218"/>
    </location>
</feature>
<evidence type="ECO:0000259" key="2">
    <source>
        <dbReference type="Pfam" id="PF23069"/>
    </source>
</evidence>
<evidence type="ECO:0000313" key="6">
    <source>
        <dbReference type="Proteomes" id="UP000318571"/>
    </source>
</evidence>
<dbReference type="InterPro" id="IPR055471">
    <property type="entry name" value="DUF7043"/>
</dbReference>
<dbReference type="Pfam" id="PF23069">
    <property type="entry name" value="DUF7042"/>
    <property type="match status" value="1"/>
</dbReference>
<organism evidence="5 6">
    <name type="scientific">Tigriopus californicus</name>
    <name type="common">Marine copepod</name>
    <dbReference type="NCBI Taxonomy" id="6832"/>
    <lineage>
        <taxon>Eukaryota</taxon>
        <taxon>Metazoa</taxon>
        <taxon>Ecdysozoa</taxon>
        <taxon>Arthropoda</taxon>
        <taxon>Crustacea</taxon>
        <taxon>Multicrustacea</taxon>
        <taxon>Hexanauplia</taxon>
        <taxon>Copepoda</taxon>
        <taxon>Harpacticoida</taxon>
        <taxon>Harpacticidae</taxon>
        <taxon>Tigriopus</taxon>
    </lineage>
</organism>
<comment type="caution">
    <text evidence="5">The sequence shown here is derived from an EMBL/GenBank/DDBJ whole genome shotgun (WGS) entry which is preliminary data.</text>
</comment>
<dbReference type="GO" id="GO:0061909">
    <property type="term" value="P:autophagosome-lysosome fusion"/>
    <property type="evidence" value="ECO:0007669"/>
    <property type="project" value="TreeGrafter"/>
</dbReference>
<name>A0A553NQC2_TIGCA</name>
<feature type="domain" description="DUF7044" evidence="4">
    <location>
        <begin position="2"/>
        <end position="47"/>
    </location>
</feature>
<evidence type="ECO:0000256" key="1">
    <source>
        <dbReference type="SAM" id="MobiDB-lite"/>
    </source>
</evidence>
<evidence type="ECO:0000259" key="4">
    <source>
        <dbReference type="Pfam" id="PF23071"/>
    </source>
</evidence>
<feature type="region of interest" description="Disordered" evidence="1">
    <location>
        <begin position="164"/>
        <end position="185"/>
    </location>
</feature>
<reference evidence="5 6" key="1">
    <citation type="journal article" date="2018" name="Nat. Ecol. Evol.">
        <title>Genomic signatures of mitonuclear coevolution across populations of Tigriopus californicus.</title>
        <authorList>
            <person name="Barreto F.S."/>
            <person name="Watson E.T."/>
            <person name="Lima T.G."/>
            <person name="Willett C.S."/>
            <person name="Edmands S."/>
            <person name="Li W."/>
            <person name="Burton R.S."/>
        </authorList>
    </citation>
    <scope>NUCLEOTIDE SEQUENCE [LARGE SCALE GENOMIC DNA]</scope>
    <source>
        <strain evidence="5 6">San Diego</strain>
    </source>
</reference>
<dbReference type="EMBL" id="VCGU01000011">
    <property type="protein sequence ID" value="TRY67610.1"/>
    <property type="molecule type" value="Genomic_DNA"/>
</dbReference>
<dbReference type="AlphaFoldDB" id="A0A553NQC2"/>
<gene>
    <name evidence="5" type="ORF">TCAL_10402</name>
</gene>
<evidence type="ECO:0000259" key="3">
    <source>
        <dbReference type="Pfam" id="PF23070"/>
    </source>
</evidence>
<dbReference type="InterPro" id="IPR055470">
    <property type="entry name" value="DUF7042"/>
</dbReference>